<sequence length="418" mass="47137">MKVFGNYIFTFCLLWNLYSYSQTVNNVQFVVLGDTQMIVLDDFYNQNSAELYNDGEFYLNGNLYNNAIFDYLEEGGITAFIGNRLQLISGDNESYFYDVLFDSSLIKGAFGLEGTISIQNSATFLSGIINQEDFGGTIIFDKDAIIEAGSNNSFVDGYASKIGTGFFRYPIGDADFYRYIELTPIEGEEAISSTKYFYENSNDLYNHRSKEETIDYIDEKEYWEVKVINSTSGTNVTIYWDALTTGSTILNEASENIQIVRWDEDLSIWINEGGDVNLSGDGITTTIEKGGVLALAVKSSTEEVSCGEIIIHNAITANNDGYNDFFKIEFENEGDCIYTEPVNVKIYNRWGSLVFESLNYGTDITEDVFSGYSEGKMTINNNQLLPTGTYFYTVQFMYDSNGIQKNYSKSGYLYLTSD</sequence>
<dbReference type="EMBL" id="JAETXX010000015">
    <property type="protein sequence ID" value="MCF8716334.1"/>
    <property type="molecule type" value="Genomic_DNA"/>
</dbReference>
<proteinExistence type="predicted"/>
<dbReference type="Pfam" id="PF13585">
    <property type="entry name" value="CHU_C"/>
    <property type="match status" value="1"/>
</dbReference>
<comment type="caution">
    <text evidence="1">The sequence shown here is derived from an EMBL/GenBank/DDBJ whole genome shotgun (WGS) entry which is preliminary data.</text>
</comment>
<accession>A0ABS9J7D6</accession>
<protein>
    <submittedName>
        <fullName evidence="1">Gliding motility-associated C-terminal domain-containing protein</fullName>
    </submittedName>
</protein>
<dbReference type="RefSeq" id="WP_236960661.1">
    <property type="nucleotide sequence ID" value="NZ_JAETXX010000015.1"/>
</dbReference>
<evidence type="ECO:0000313" key="2">
    <source>
        <dbReference type="Proteomes" id="UP000829517"/>
    </source>
</evidence>
<gene>
    <name evidence="1" type="ORF">JM658_16005</name>
</gene>
<dbReference type="Proteomes" id="UP000829517">
    <property type="component" value="Unassembled WGS sequence"/>
</dbReference>
<name>A0ABS9J7D6_9FLAO</name>
<organism evidence="1 2">
    <name type="scientific">Joostella atrarenae</name>
    <dbReference type="NCBI Taxonomy" id="679257"/>
    <lineage>
        <taxon>Bacteria</taxon>
        <taxon>Pseudomonadati</taxon>
        <taxon>Bacteroidota</taxon>
        <taxon>Flavobacteriia</taxon>
        <taxon>Flavobacteriales</taxon>
        <taxon>Flavobacteriaceae</taxon>
        <taxon>Joostella</taxon>
    </lineage>
</organism>
<reference evidence="1 2" key="1">
    <citation type="submission" date="2021-01" db="EMBL/GenBank/DDBJ databases">
        <title>Genome sequencing of Joostella atrarenae M1-2 (= KCTC 23194).</title>
        <authorList>
            <person name="Zakaria M.R."/>
            <person name="Lam M.Q."/>
            <person name="Chong C.S."/>
        </authorList>
    </citation>
    <scope>NUCLEOTIDE SEQUENCE [LARGE SCALE GENOMIC DNA]</scope>
    <source>
        <strain evidence="1 2">M1-2</strain>
    </source>
</reference>
<evidence type="ECO:0000313" key="1">
    <source>
        <dbReference type="EMBL" id="MCF8716334.1"/>
    </source>
</evidence>
<keyword evidence="2" id="KW-1185">Reference proteome</keyword>